<dbReference type="Gene3D" id="2.30.38.10">
    <property type="entry name" value="Luciferase, Domain 3"/>
    <property type="match status" value="1"/>
</dbReference>
<comment type="caution">
    <text evidence="5">The sequence shown here is derived from an EMBL/GenBank/DDBJ whole genome shotgun (WGS) entry which is preliminary data.</text>
</comment>
<proteinExistence type="predicted"/>
<dbReference type="InterPro" id="IPR010071">
    <property type="entry name" value="AA_adenyl_dom"/>
</dbReference>
<feature type="compositionally biased region" description="Low complexity" evidence="3">
    <location>
        <begin position="1054"/>
        <end position="1065"/>
    </location>
</feature>
<organism evidence="5 6">
    <name type="scientific">Pseudaquabacterium inlustre</name>
    <dbReference type="NCBI Taxonomy" id="2984192"/>
    <lineage>
        <taxon>Bacteria</taxon>
        <taxon>Pseudomonadati</taxon>
        <taxon>Pseudomonadota</taxon>
        <taxon>Betaproteobacteria</taxon>
        <taxon>Burkholderiales</taxon>
        <taxon>Sphaerotilaceae</taxon>
        <taxon>Pseudaquabacterium</taxon>
    </lineage>
</organism>
<dbReference type="SUPFAM" id="SSF56801">
    <property type="entry name" value="Acetyl-CoA synthetase-like"/>
    <property type="match status" value="1"/>
</dbReference>
<dbReference type="Pfam" id="PF00550">
    <property type="entry name" value="PP-binding"/>
    <property type="match status" value="1"/>
</dbReference>
<evidence type="ECO:0000256" key="2">
    <source>
        <dbReference type="ARBA" id="ARBA00022553"/>
    </source>
</evidence>
<evidence type="ECO:0000256" key="1">
    <source>
        <dbReference type="ARBA" id="ARBA00022450"/>
    </source>
</evidence>
<dbReference type="InterPro" id="IPR025110">
    <property type="entry name" value="AMP-bd_C"/>
</dbReference>
<dbReference type="Pfam" id="PF00668">
    <property type="entry name" value="Condensation"/>
    <property type="match status" value="1"/>
</dbReference>
<reference evidence="5 6" key="1">
    <citation type="submission" date="2024-04" db="EMBL/GenBank/DDBJ databases">
        <title>Novel species of the genus Ideonella isolated from streams.</title>
        <authorList>
            <person name="Lu H."/>
        </authorList>
    </citation>
    <scope>NUCLEOTIDE SEQUENCE [LARGE SCALE GENOMIC DNA]</scope>
    <source>
        <strain evidence="5 6">DXS22W</strain>
    </source>
</reference>
<evidence type="ECO:0000256" key="3">
    <source>
        <dbReference type="SAM" id="MobiDB-lite"/>
    </source>
</evidence>
<protein>
    <submittedName>
        <fullName evidence="5">Amino acid adenylation domain-containing protein</fullName>
    </submittedName>
</protein>
<dbReference type="InterPro" id="IPR036736">
    <property type="entry name" value="ACP-like_sf"/>
</dbReference>
<dbReference type="PANTHER" id="PTHR45527:SF1">
    <property type="entry name" value="FATTY ACID SYNTHASE"/>
    <property type="match status" value="1"/>
</dbReference>
<dbReference type="Proteomes" id="UP001365405">
    <property type="component" value="Unassembled WGS sequence"/>
</dbReference>
<name>A0ABU9CH15_9BURK</name>
<evidence type="ECO:0000259" key="4">
    <source>
        <dbReference type="PROSITE" id="PS50075"/>
    </source>
</evidence>
<dbReference type="InterPro" id="IPR020845">
    <property type="entry name" value="AMP-binding_CS"/>
</dbReference>
<feature type="domain" description="Carrier" evidence="4">
    <location>
        <begin position="967"/>
        <end position="1041"/>
    </location>
</feature>
<feature type="region of interest" description="Disordered" evidence="3">
    <location>
        <begin position="1054"/>
        <end position="1097"/>
    </location>
</feature>
<gene>
    <name evidence="5" type="ORF">AACH10_12855</name>
</gene>
<dbReference type="Pfam" id="PF13193">
    <property type="entry name" value="AMP-binding_C"/>
    <property type="match status" value="1"/>
</dbReference>
<dbReference type="PROSITE" id="PS00455">
    <property type="entry name" value="AMP_BINDING"/>
    <property type="match status" value="1"/>
</dbReference>
<dbReference type="Gene3D" id="3.40.50.980">
    <property type="match status" value="2"/>
</dbReference>
<dbReference type="Gene3D" id="3.30.559.30">
    <property type="entry name" value="Nonribosomal peptide synthetase, condensation domain"/>
    <property type="match status" value="1"/>
</dbReference>
<dbReference type="PANTHER" id="PTHR45527">
    <property type="entry name" value="NONRIBOSOMAL PEPTIDE SYNTHETASE"/>
    <property type="match status" value="1"/>
</dbReference>
<dbReference type="CDD" id="cd12117">
    <property type="entry name" value="A_NRPS_Srf_like"/>
    <property type="match status" value="1"/>
</dbReference>
<dbReference type="Pfam" id="PF00501">
    <property type="entry name" value="AMP-binding"/>
    <property type="match status" value="1"/>
</dbReference>
<dbReference type="SUPFAM" id="SSF47336">
    <property type="entry name" value="ACP-like"/>
    <property type="match status" value="1"/>
</dbReference>
<dbReference type="InterPro" id="IPR045851">
    <property type="entry name" value="AMP-bd_C_sf"/>
</dbReference>
<dbReference type="RefSeq" id="WP_341410824.1">
    <property type="nucleotide sequence ID" value="NZ_JBBUTH010000007.1"/>
</dbReference>
<keyword evidence="1" id="KW-0596">Phosphopantetheine</keyword>
<dbReference type="InterPro" id="IPR000873">
    <property type="entry name" value="AMP-dep_synth/lig_dom"/>
</dbReference>
<dbReference type="EMBL" id="JBBUTH010000007">
    <property type="protein sequence ID" value="MEK8051133.1"/>
    <property type="molecule type" value="Genomic_DNA"/>
</dbReference>
<dbReference type="SMART" id="SM00823">
    <property type="entry name" value="PKS_PP"/>
    <property type="match status" value="1"/>
</dbReference>
<dbReference type="CDD" id="cd19543">
    <property type="entry name" value="DCL_NRPS"/>
    <property type="match status" value="1"/>
</dbReference>
<dbReference type="NCBIfam" id="TIGR01733">
    <property type="entry name" value="AA-adenyl-dom"/>
    <property type="match status" value="1"/>
</dbReference>
<dbReference type="InterPro" id="IPR009081">
    <property type="entry name" value="PP-bd_ACP"/>
</dbReference>
<dbReference type="Gene3D" id="3.30.559.10">
    <property type="entry name" value="Chloramphenicol acetyltransferase-like domain"/>
    <property type="match status" value="1"/>
</dbReference>
<dbReference type="Gene3D" id="3.30.300.30">
    <property type="match status" value="1"/>
</dbReference>
<dbReference type="InterPro" id="IPR001242">
    <property type="entry name" value="Condensation_dom"/>
</dbReference>
<sequence length="1097" mass="116777">MSLDGVEDLYELTPLQQGMLFNGLLAPESQAYTIVVDVGVAGPLDTATVQTAWQEVLARHAALRTSFLWERMERPVQVVHRAVDAGVTWHDLAGLPPEAQAARQREIAAAEKASGFDLRRAPLIRLAVLALGGARWRCVWTFHHIVLEGWSAALVMADFWTACEALAAGRPVALPPGPAYADYLRWLRRQDRDAAQAHWREALAGLAVPTRLPYDRATTGGPQPVQQVAQTRLCLSSQAHAALAAFARAQRVTLNTVLHGAFALLLSRSAGEDDVLFGTVASGRPADLDGAHGIVGLFVATLPARVRCAPDEPLLPWLRRLQLALAAMREHGHVSLVDLQAWSDVPAGQPLFEAVLAFENWLDTPPPAGGLLQVADRQVHETSDQPLTLFATFEPTLTLTLMYDVARFDAAPMARMLGQLRTLLEGFVGASEATLLAQLPWLTADERAALLHAGQATATAYPRDASIATLFRAQARQRPDAVALQHLDRCMTYAELDASSDRMAAALQAAGVGHETPVALLSERCFELVVAILGILKAGGAYVPLDPGSPPARLAAMLADARPVLVLAQRALAGRLPAGGAPLRWLDDAAAWADASLPGPCPAQGGSLAYVMYTSGSTGVPKGVCIEQRSVLRLVCGTQFARFGPDETWLMFAPVSFDASTLEIWGALLHGARLVVAPPGPQSLAELGGLIRDGGIRALWLTAALFNQMVAEQRDCLAGVRQLLAGGEALSVPHVQRMLAVMAPDARVINGYGPTENTTFTCTHALAPGSALGDSVPIGRPIANTRVLVADARRQPVPVGVWGELLIGGDGLARGYLNQPALSAQAFVDDPDVPGARLYRSGDRVRWTDAGVIEFGGRIDRQIKLLGHRIEPGEIEAALQRHAQVGDAVVGVVGESEARRLVAWVAGRDGQRPDAAALREHLRALLPAPMLPQHLVVLAALPLTPNGKVDRAALPLPEAAPREAGATPRNAREQRLAACWAEALGRDVVGLDDNFFDLGGNSLLVMKVHGRLQADEPALKVVDLFRHPTVRALAAHLAALAPAACAPVPLPQNPSASAALNAPVNAPVPAPAPTAAPDPLAERARKRREAMRRPARS</sequence>
<dbReference type="PROSITE" id="PS50075">
    <property type="entry name" value="CARRIER"/>
    <property type="match status" value="1"/>
</dbReference>
<dbReference type="InterPro" id="IPR023213">
    <property type="entry name" value="CAT-like_dom_sf"/>
</dbReference>
<keyword evidence="2" id="KW-0597">Phosphoprotein</keyword>
<keyword evidence="6" id="KW-1185">Reference proteome</keyword>
<dbReference type="InterPro" id="IPR020806">
    <property type="entry name" value="PKS_PP-bd"/>
</dbReference>
<feature type="compositionally biased region" description="Basic residues" evidence="3">
    <location>
        <begin position="1084"/>
        <end position="1097"/>
    </location>
</feature>
<evidence type="ECO:0000313" key="5">
    <source>
        <dbReference type="EMBL" id="MEK8051133.1"/>
    </source>
</evidence>
<evidence type="ECO:0000313" key="6">
    <source>
        <dbReference type="Proteomes" id="UP001365405"/>
    </source>
</evidence>
<feature type="compositionally biased region" description="Pro residues" evidence="3">
    <location>
        <begin position="1066"/>
        <end position="1076"/>
    </location>
</feature>
<accession>A0ABU9CH15</accession>
<dbReference type="Gene3D" id="1.10.1200.10">
    <property type="entry name" value="ACP-like"/>
    <property type="match status" value="1"/>
</dbReference>
<dbReference type="SUPFAM" id="SSF52777">
    <property type="entry name" value="CoA-dependent acyltransferases"/>
    <property type="match status" value="2"/>
</dbReference>